<evidence type="ECO:0000256" key="2">
    <source>
        <dbReference type="SAM" id="Coils"/>
    </source>
</evidence>
<comment type="caution">
    <text evidence="4">The sequence shown here is derived from an EMBL/GenBank/DDBJ whole genome shotgun (WGS) entry which is preliminary data.</text>
</comment>
<evidence type="ECO:0000256" key="3">
    <source>
        <dbReference type="SAM" id="MobiDB-lite"/>
    </source>
</evidence>
<sequence>MNDKEELSYSLHLSNDKNKSKKARRSVKNTETGTTSLSNNAIQNHQQLSKVDKHNLRKYDDDKELICTIKGTSSVVEDTKNLYLELFEDARIKYNEKQTRNDRKIENYFNHISNDNKRDLACEIIIELGDMDFWVDKDDKFKKKMVEVFKEQIIDLEEVVPNFKVANATIHFDESSPHLHIVGVPFKDGMKNGMEKQVGKSDVFNKISLKEIQDKMREYCINSFNRIYHLNYTLKIKEEGRNVDINVANMNEYKKFKREQEKYKKQLKELKNKADELQNKSNEINDIIDNLKPTLMNKNNYFISSENIDKVKKYIEQTNDTTSNLREANDINIVLKKYEDDLREHSNEVRNLKKKIKTRDDRIEELEIDLNDANVTIDELEDKVSELEKIVDYFKELWKKFIEFLQNKFFSNDKYDEIINDLYDEDILDENDIDTIQNNSKGKDDFDRDL</sequence>
<feature type="compositionally biased region" description="Polar residues" evidence="3">
    <location>
        <begin position="29"/>
        <end position="38"/>
    </location>
</feature>
<feature type="region of interest" description="Disordered" evidence="3">
    <location>
        <begin position="1"/>
        <end position="38"/>
    </location>
</feature>
<dbReference type="GO" id="GO:0003677">
    <property type="term" value="F:DNA binding"/>
    <property type="evidence" value="ECO:0007669"/>
    <property type="project" value="InterPro"/>
</dbReference>
<comment type="similarity">
    <text evidence="1">Belongs to the plasmid mobilization pre family.</text>
</comment>
<evidence type="ECO:0000256" key="1">
    <source>
        <dbReference type="ARBA" id="ARBA00010657"/>
    </source>
</evidence>
<dbReference type="Gene3D" id="3.30.930.30">
    <property type="match status" value="1"/>
</dbReference>
<protein>
    <submittedName>
        <fullName evidence="4">Plasmid recombination protein</fullName>
    </submittedName>
</protein>
<feature type="coiled-coil region" evidence="2">
    <location>
        <begin position="253"/>
        <end position="290"/>
    </location>
</feature>
<feature type="coiled-coil region" evidence="2">
    <location>
        <begin position="328"/>
        <end position="397"/>
    </location>
</feature>
<organism evidence="4 5">
    <name type="scientific">Candidatus Onthousia excrementipullorum</name>
    <dbReference type="NCBI Taxonomy" id="2840884"/>
    <lineage>
        <taxon>Bacteria</taxon>
        <taxon>Bacillati</taxon>
        <taxon>Bacillota</taxon>
        <taxon>Bacilli</taxon>
        <taxon>Candidatus Onthousia</taxon>
    </lineage>
</organism>
<accession>A0A9D1DVU3</accession>
<evidence type="ECO:0000313" key="4">
    <source>
        <dbReference type="EMBL" id="HIR59853.1"/>
    </source>
</evidence>
<name>A0A9D1DVU3_9FIRM</name>
<dbReference type="EMBL" id="DVHC01000067">
    <property type="protein sequence ID" value="HIR59853.1"/>
    <property type="molecule type" value="Genomic_DNA"/>
</dbReference>
<dbReference type="GO" id="GO:0006310">
    <property type="term" value="P:DNA recombination"/>
    <property type="evidence" value="ECO:0007669"/>
    <property type="project" value="InterPro"/>
</dbReference>
<evidence type="ECO:0000313" key="5">
    <source>
        <dbReference type="Proteomes" id="UP000824232"/>
    </source>
</evidence>
<reference evidence="4" key="2">
    <citation type="journal article" date="2021" name="PeerJ">
        <title>Extensive microbial diversity within the chicken gut microbiome revealed by metagenomics and culture.</title>
        <authorList>
            <person name="Gilroy R."/>
            <person name="Ravi A."/>
            <person name="Getino M."/>
            <person name="Pursley I."/>
            <person name="Horton D.L."/>
            <person name="Alikhan N.F."/>
            <person name="Baker D."/>
            <person name="Gharbi K."/>
            <person name="Hall N."/>
            <person name="Watson M."/>
            <person name="Adriaenssens E.M."/>
            <person name="Foster-Nyarko E."/>
            <person name="Jarju S."/>
            <person name="Secka A."/>
            <person name="Antonio M."/>
            <person name="Oren A."/>
            <person name="Chaudhuri R.R."/>
            <person name="La Ragione R."/>
            <person name="Hildebrand F."/>
            <person name="Pallen M.J."/>
        </authorList>
    </citation>
    <scope>NUCLEOTIDE SEQUENCE</scope>
    <source>
        <strain evidence="4">CHK184-20233</strain>
    </source>
</reference>
<dbReference type="Pfam" id="PF01076">
    <property type="entry name" value="Mob_Pre"/>
    <property type="match status" value="1"/>
</dbReference>
<dbReference type="AlphaFoldDB" id="A0A9D1DVU3"/>
<proteinExistence type="inferred from homology"/>
<keyword evidence="2" id="KW-0175">Coiled coil</keyword>
<gene>
    <name evidence="4" type="ORF">IAB38_07455</name>
</gene>
<reference evidence="4" key="1">
    <citation type="submission" date="2020-10" db="EMBL/GenBank/DDBJ databases">
        <authorList>
            <person name="Gilroy R."/>
        </authorList>
    </citation>
    <scope>NUCLEOTIDE SEQUENCE</scope>
    <source>
        <strain evidence="4">CHK184-20233</strain>
    </source>
</reference>
<dbReference type="Proteomes" id="UP000824232">
    <property type="component" value="Unassembled WGS sequence"/>
</dbReference>
<dbReference type="Gene3D" id="1.10.287.950">
    <property type="entry name" value="Methyl-accepting chemotaxis protein"/>
    <property type="match status" value="1"/>
</dbReference>
<dbReference type="InterPro" id="IPR001668">
    <property type="entry name" value="Mob_Pre"/>
</dbReference>